<dbReference type="PROSITE" id="PS50088">
    <property type="entry name" value="ANK_REPEAT"/>
    <property type="match status" value="1"/>
</dbReference>
<evidence type="ECO:0000256" key="1">
    <source>
        <dbReference type="ARBA" id="ARBA00022737"/>
    </source>
</evidence>
<reference evidence="5" key="1">
    <citation type="journal article" date="2016" name="Genome Announc.">
        <title>Draft genome sequences of fungus Aspergillus calidoustus.</title>
        <authorList>
            <person name="Horn F."/>
            <person name="Linde J."/>
            <person name="Mattern D.J."/>
            <person name="Walther G."/>
            <person name="Guthke R."/>
            <person name="Scherlach K."/>
            <person name="Martin K."/>
            <person name="Brakhage A.A."/>
            <person name="Petzke L."/>
            <person name="Valiante V."/>
        </authorList>
    </citation>
    <scope>NUCLEOTIDE SEQUENCE [LARGE SCALE GENOMIC DNA]</scope>
    <source>
        <strain evidence="5">SF006504</strain>
    </source>
</reference>
<dbReference type="OMA" id="PNGNDPP"/>
<keyword evidence="2 3" id="KW-0040">ANK repeat</keyword>
<dbReference type="PANTHER" id="PTHR24189">
    <property type="entry name" value="MYOTROPHIN"/>
    <property type="match status" value="1"/>
</dbReference>
<dbReference type="SMART" id="SM00248">
    <property type="entry name" value="ANK"/>
    <property type="match status" value="4"/>
</dbReference>
<organism evidence="4 5">
    <name type="scientific">Aspergillus calidoustus</name>
    <dbReference type="NCBI Taxonomy" id="454130"/>
    <lineage>
        <taxon>Eukaryota</taxon>
        <taxon>Fungi</taxon>
        <taxon>Dikarya</taxon>
        <taxon>Ascomycota</taxon>
        <taxon>Pezizomycotina</taxon>
        <taxon>Eurotiomycetes</taxon>
        <taxon>Eurotiomycetidae</taxon>
        <taxon>Eurotiales</taxon>
        <taxon>Aspergillaceae</taxon>
        <taxon>Aspergillus</taxon>
        <taxon>Aspergillus subgen. Nidulantes</taxon>
    </lineage>
</organism>
<keyword evidence="1" id="KW-0677">Repeat</keyword>
<dbReference type="PANTHER" id="PTHR24189:SF50">
    <property type="entry name" value="ANKYRIN REPEAT AND SOCS BOX PROTEIN 2"/>
    <property type="match status" value="1"/>
</dbReference>
<dbReference type="Gene3D" id="1.25.40.20">
    <property type="entry name" value="Ankyrin repeat-containing domain"/>
    <property type="match status" value="1"/>
</dbReference>
<keyword evidence="5" id="KW-1185">Reference proteome</keyword>
<dbReference type="STRING" id="454130.A0A0U5GVL9"/>
<evidence type="ECO:0000256" key="3">
    <source>
        <dbReference type="PROSITE-ProRule" id="PRU00023"/>
    </source>
</evidence>
<dbReference type="Proteomes" id="UP000054771">
    <property type="component" value="Unassembled WGS sequence"/>
</dbReference>
<gene>
    <name evidence="4" type="ORF">ASPCAL08551</name>
</gene>
<dbReference type="PROSITE" id="PS50297">
    <property type="entry name" value="ANK_REP_REGION"/>
    <property type="match status" value="1"/>
</dbReference>
<protein>
    <submittedName>
        <fullName evidence="4">Uncharacterized protein</fullName>
    </submittedName>
</protein>
<accession>A0A0U5GVL9</accession>
<sequence length="500" mass="57212">MHSMRVPIEILRLILRHMVDALPVKELLRARLVSYVLATELDPLIQYSPHFEENDLVYNRWSQFPYKRTFVQSKLDQHGTEPCFFSGAVHDLLSHRSVATLSQKEKDGLISALIDTVMWSSIRPKDLFSQNPEPGFKSLHSMKRASFVTQNWDSRSYTAYESLESTIAIARATSAIVRGNAAELAHLLELSRGVDSLTRHSYRLEVRALDVAAKVGSKCIISVLLDHKCPLEMIMPGSVTNAVRFAASHNNLAAIRCWLEKPSYEFTYDGRIHTSTWKDAWRALYSTIHKVNSLKALAPAYDGPDAFPNILCHAVRCGELETVRWCLARDDAHVFNSEPRRKGPLWLAIQDCWEKTTRYTILKLLLEYGFDPNERRANVHNWKTLLHAAIKEQAVESARLLVQHGADVNANAHGRHPLPRGQYKGKNRSPLAVALEQSPAIARMLLDNGARRRWWWKDEEYVFGEDQKVIGHIQGVFRDLGFDEQEVMYEKLEYYVVVNQ</sequence>
<feature type="repeat" description="ANK" evidence="3">
    <location>
        <begin position="381"/>
        <end position="413"/>
    </location>
</feature>
<evidence type="ECO:0000256" key="2">
    <source>
        <dbReference type="ARBA" id="ARBA00023043"/>
    </source>
</evidence>
<proteinExistence type="predicted"/>
<evidence type="ECO:0000313" key="4">
    <source>
        <dbReference type="EMBL" id="CEN61906.1"/>
    </source>
</evidence>
<dbReference type="SUPFAM" id="SSF48403">
    <property type="entry name" value="Ankyrin repeat"/>
    <property type="match status" value="1"/>
</dbReference>
<dbReference type="AlphaFoldDB" id="A0A0U5GVL9"/>
<dbReference type="InterPro" id="IPR050745">
    <property type="entry name" value="Multifunctional_regulatory"/>
</dbReference>
<dbReference type="InterPro" id="IPR036770">
    <property type="entry name" value="Ankyrin_rpt-contain_sf"/>
</dbReference>
<dbReference type="EMBL" id="CDMC01000006">
    <property type="protein sequence ID" value="CEN61906.1"/>
    <property type="molecule type" value="Genomic_DNA"/>
</dbReference>
<dbReference type="OrthoDB" id="444631at2759"/>
<dbReference type="InterPro" id="IPR002110">
    <property type="entry name" value="Ankyrin_rpt"/>
</dbReference>
<dbReference type="Pfam" id="PF12796">
    <property type="entry name" value="Ank_2"/>
    <property type="match status" value="1"/>
</dbReference>
<name>A0A0U5GVL9_ASPCI</name>
<evidence type="ECO:0000313" key="5">
    <source>
        <dbReference type="Proteomes" id="UP000054771"/>
    </source>
</evidence>